<sequence length="195" mass="22841">MNKDILINDLMSLEEYAKNRSEFRKGILLHKQYRNLQIGDAVTLFFEDRRTIHYQIQEMLRIEKIFEEEGIREELSSYNPLIPNGDNWKATMMIQYTDPQERQIALSKMVGIEDCVWVKVGDNELIYAVADEDLDRTREDKTSSVHFLRFQFDSDILDEINETASIVFGIDHKHYDTNTGDIEGKLKTSIVNDLD</sequence>
<dbReference type="AlphaFoldDB" id="A0A381YCH7"/>
<protein>
    <recommendedName>
        <fullName evidence="2">DUF3501 domain-containing protein</fullName>
    </recommendedName>
</protein>
<gene>
    <name evidence="1" type="ORF">METZ01_LOCUS127097</name>
</gene>
<dbReference type="EMBL" id="UINC01017809">
    <property type="protein sequence ID" value="SVA74243.1"/>
    <property type="molecule type" value="Genomic_DNA"/>
</dbReference>
<evidence type="ECO:0008006" key="2">
    <source>
        <dbReference type="Google" id="ProtNLM"/>
    </source>
</evidence>
<evidence type="ECO:0000313" key="1">
    <source>
        <dbReference type="EMBL" id="SVA74243.1"/>
    </source>
</evidence>
<dbReference type="InterPro" id="IPR021890">
    <property type="entry name" value="DUF3501"/>
</dbReference>
<accession>A0A381YCH7</accession>
<proteinExistence type="predicted"/>
<name>A0A381YCH7_9ZZZZ</name>
<dbReference type="Pfam" id="PF12007">
    <property type="entry name" value="DUF3501"/>
    <property type="match status" value="1"/>
</dbReference>
<reference evidence="1" key="1">
    <citation type="submission" date="2018-05" db="EMBL/GenBank/DDBJ databases">
        <authorList>
            <person name="Lanie J.A."/>
            <person name="Ng W.-L."/>
            <person name="Kazmierczak K.M."/>
            <person name="Andrzejewski T.M."/>
            <person name="Davidsen T.M."/>
            <person name="Wayne K.J."/>
            <person name="Tettelin H."/>
            <person name="Glass J.I."/>
            <person name="Rusch D."/>
            <person name="Podicherti R."/>
            <person name="Tsui H.-C.T."/>
            <person name="Winkler M.E."/>
        </authorList>
    </citation>
    <scope>NUCLEOTIDE SEQUENCE</scope>
</reference>
<organism evidence="1">
    <name type="scientific">marine metagenome</name>
    <dbReference type="NCBI Taxonomy" id="408172"/>
    <lineage>
        <taxon>unclassified sequences</taxon>
        <taxon>metagenomes</taxon>
        <taxon>ecological metagenomes</taxon>
    </lineage>
</organism>